<proteinExistence type="predicted"/>
<reference evidence="3" key="1">
    <citation type="journal article" date="2019" name="Int. J. Syst. Evol. Microbiol.">
        <title>The Global Catalogue of Microorganisms (GCM) 10K type strain sequencing project: providing services to taxonomists for standard genome sequencing and annotation.</title>
        <authorList>
            <consortium name="The Broad Institute Genomics Platform"/>
            <consortium name="The Broad Institute Genome Sequencing Center for Infectious Disease"/>
            <person name="Wu L."/>
            <person name="Ma J."/>
        </authorList>
    </citation>
    <scope>NUCLEOTIDE SEQUENCE [LARGE SCALE GENOMIC DNA]</scope>
    <source>
        <strain evidence="3">CGMCC 4.7035</strain>
    </source>
</reference>
<gene>
    <name evidence="2" type="ORF">ACFOZ0_15675</name>
</gene>
<keyword evidence="3" id="KW-1185">Reference proteome</keyword>
<dbReference type="EMBL" id="JBHRWR010000009">
    <property type="protein sequence ID" value="MFC3574688.1"/>
    <property type="molecule type" value="Genomic_DNA"/>
</dbReference>
<accession>A0ABV7SDI8</accession>
<feature type="compositionally biased region" description="Basic and acidic residues" evidence="1">
    <location>
        <begin position="71"/>
        <end position="87"/>
    </location>
</feature>
<organism evidence="2 3">
    <name type="scientific">Streptomyces yaanensis</name>
    <dbReference type="NCBI Taxonomy" id="1142239"/>
    <lineage>
        <taxon>Bacteria</taxon>
        <taxon>Bacillati</taxon>
        <taxon>Actinomycetota</taxon>
        <taxon>Actinomycetes</taxon>
        <taxon>Kitasatosporales</taxon>
        <taxon>Streptomycetaceae</taxon>
        <taxon>Streptomyces</taxon>
    </lineage>
</organism>
<evidence type="ECO:0000313" key="2">
    <source>
        <dbReference type="EMBL" id="MFC3574688.1"/>
    </source>
</evidence>
<dbReference type="Proteomes" id="UP001595701">
    <property type="component" value="Unassembled WGS sequence"/>
</dbReference>
<evidence type="ECO:0000313" key="3">
    <source>
        <dbReference type="Proteomes" id="UP001595701"/>
    </source>
</evidence>
<name>A0ABV7SDI8_9ACTN</name>
<dbReference type="RefSeq" id="WP_310769301.1">
    <property type="nucleotide sequence ID" value="NZ_JBHRWR010000009.1"/>
</dbReference>
<sequence>MGEVDERVPRAGEIRSYATAFTAHVTGRNRLPIALTAPLVPLLFAALTGCSGDTGADSAQPAKPARSKAAAQKDGRSEHAAPARPRTAEEFLARAEEAMSGAKGWTFAVKGREGLTTRGQQSAATYTATVRRTTGKTWALHSTGTSYSKGVGKPEELYVADGTAYVKEGGAGADWKHGPLSEPEFANKVEDPVAALEAFRTYAANPASGDGISLVRSGAKVELRIRTASASLSSARERNVVKKAARELSPTLEKLRAAGVTASESQITVERAEESLVLDASTYRITSHTFRCSFGIPYGGQTIRYSQDVSEHNEGQLAGTVTLPPEVTAIRG</sequence>
<comment type="caution">
    <text evidence="2">The sequence shown here is derived from an EMBL/GenBank/DDBJ whole genome shotgun (WGS) entry which is preliminary data.</text>
</comment>
<dbReference type="Gene3D" id="2.50.20.20">
    <property type="match status" value="1"/>
</dbReference>
<protein>
    <recommendedName>
        <fullName evidence="4">Lipoprotein</fullName>
    </recommendedName>
</protein>
<evidence type="ECO:0000256" key="1">
    <source>
        <dbReference type="SAM" id="MobiDB-lite"/>
    </source>
</evidence>
<feature type="region of interest" description="Disordered" evidence="1">
    <location>
        <begin position="53"/>
        <end position="87"/>
    </location>
</feature>
<evidence type="ECO:0008006" key="4">
    <source>
        <dbReference type="Google" id="ProtNLM"/>
    </source>
</evidence>